<feature type="binding site" evidence="8">
    <location>
        <position position="61"/>
    </location>
    <ligand>
        <name>Cu cation</name>
        <dbReference type="ChEBI" id="CHEBI:23378"/>
    </ligand>
</feature>
<feature type="signal peptide" evidence="9">
    <location>
        <begin position="1"/>
        <end position="21"/>
    </location>
</feature>
<dbReference type="GO" id="GO:0005507">
    <property type="term" value="F:copper ion binding"/>
    <property type="evidence" value="ECO:0007669"/>
    <property type="project" value="UniProtKB-UniRule"/>
</dbReference>
<dbReference type="InterPro" id="IPR000923">
    <property type="entry name" value="BlueCu_1"/>
</dbReference>
<keyword evidence="5" id="KW-0249">Electron transport</keyword>
<evidence type="ECO:0000256" key="7">
    <source>
        <dbReference type="NCBIfam" id="TIGR02375"/>
    </source>
</evidence>
<dbReference type="GO" id="GO:0009055">
    <property type="term" value="F:electron transfer activity"/>
    <property type="evidence" value="ECO:0007669"/>
    <property type="project" value="InterPro"/>
</dbReference>
<dbReference type="PRINTS" id="PR00155">
    <property type="entry name" value="AMICYANIN"/>
</dbReference>
<evidence type="ECO:0000256" key="2">
    <source>
        <dbReference type="ARBA" id="ARBA00022448"/>
    </source>
</evidence>
<evidence type="ECO:0000256" key="4">
    <source>
        <dbReference type="ARBA" id="ARBA00022764"/>
    </source>
</evidence>
<comment type="subcellular location">
    <subcellularLocation>
        <location evidence="1">Periplasm</location>
    </subcellularLocation>
</comment>
<gene>
    <name evidence="11" type="ORF">SAMN04488095_1126</name>
</gene>
<keyword evidence="4" id="KW-0574">Periplasm</keyword>
<sequence length="143" mass="15229">MFRTLITATVLATALAAPALADILEVRMLNRGDAGNMVFEPAFLRVAPGDTVKFIATDRGHNAEAIDGMVPDGATLFKGKINEEIEVTLDVDGLYAVKCTPHFAMGMVMIIAVGDVAEVPDGFLEGRVPPRAKDRFADQLAGL</sequence>
<evidence type="ECO:0000256" key="9">
    <source>
        <dbReference type="SAM" id="SignalP"/>
    </source>
</evidence>
<dbReference type="InterPro" id="IPR001235">
    <property type="entry name" value="Copper_blue_Plastocyanin"/>
</dbReference>
<keyword evidence="3 8" id="KW-0479">Metal-binding</keyword>
<keyword evidence="12" id="KW-1185">Reference proteome</keyword>
<evidence type="ECO:0000256" key="6">
    <source>
        <dbReference type="ARBA" id="ARBA00023008"/>
    </source>
</evidence>
<dbReference type="GO" id="GO:0042597">
    <property type="term" value="C:periplasmic space"/>
    <property type="evidence" value="ECO:0007669"/>
    <property type="project" value="UniProtKB-SubCell"/>
</dbReference>
<dbReference type="NCBIfam" id="TIGR02375">
    <property type="entry name" value="pseudoazurin"/>
    <property type="match status" value="1"/>
</dbReference>
<dbReference type="EMBL" id="FORA01000001">
    <property type="protein sequence ID" value="SFI52317.1"/>
    <property type="molecule type" value="Genomic_DNA"/>
</dbReference>
<evidence type="ECO:0000313" key="11">
    <source>
        <dbReference type="EMBL" id="SFI52317.1"/>
    </source>
</evidence>
<feature type="binding site" evidence="8">
    <location>
        <position position="107"/>
    </location>
    <ligand>
        <name>Cu cation</name>
        <dbReference type="ChEBI" id="CHEBI:23378"/>
    </ligand>
</feature>
<dbReference type="CDD" id="cd04218">
    <property type="entry name" value="Pseudoazurin"/>
    <property type="match status" value="1"/>
</dbReference>
<dbReference type="Pfam" id="PF00127">
    <property type="entry name" value="Copper-bind"/>
    <property type="match status" value="1"/>
</dbReference>
<name>A0A1I3IWM0_9RHOB</name>
<dbReference type="SUPFAM" id="SSF49503">
    <property type="entry name" value="Cupredoxins"/>
    <property type="match status" value="1"/>
</dbReference>
<dbReference type="RefSeq" id="WP_245749129.1">
    <property type="nucleotide sequence ID" value="NZ_FORA01000001.1"/>
</dbReference>
<accession>A0A1I3IWM0</accession>
<keyword evidence="6 8" id="KW-0186">Copper</keyword>
<evidence type="ECO:0000256" key="1">
    <source>
        <dbReference type="ARBA" id="ARBA00004418"/>
    </source>
</evidence>
<evidence type="ECO:0000259" key="10">
    <source>
        <dbReference type="Pfam" id="PF00127"/>
    </source>
</evidence>
<keyword evidence="9" id="KW-0732">Signal</keyword>
<comment type="cofactor">
    <cofactor evidence="8">
        <name>Cu cation</name>
        <dbReference type="ChEBI" id="CHEBI:23378"/>
    </cofactor>
    <text evidence="8">Binds 1 copper ion per subunit.</text>
</comment>
<protein>
    <recommendedName>
        <fullName evidence="7">Pseudoazurin</fullName>
    </recommendedName>
</protein>
<dbReference type="AlphaFoldDB" id="A0A1I3IWM0"/>
<evidence type="ECO:0000256" key="5">
    <source>
        <dbReference type="ARBA" id="ARBA00022982"/>
    </source>
</evidence>
<feature type="binding site" evidence="8">
    <location>
        <position position="102"/>
    </location>
    <ligand>
        <name>Cu cation</name>
        <dbReference type="ChEBI" id="CHEBI:23378"/>
    </ligand>
</feature>
<dbReference type="InterPro" id="IPR008972">
    <property type="entry name" value="Cupredoxin"/>
</dbReference>
<feature type="chain" id="PRO_5011641457" description="Pseudoazurin" evidence="9">
    <location>
        <begin position="22"/>
        <end position="143"/>
    </location>
</feature>
<reference evidence="11 12" key="1">
    <citation type="submission" date="2016-10" db="EMBL/GenBank/DDBJ databases">
        <authorList>
            <person name="de Groot N.N."/>
        </authorList>
    </citation>
    <scope>NUCLEOTIDE SEQUENCE [LARGE SCALE GENOMIC DNA]</scope>
    <source>
        <strain evidence="11 12">DSM 19073</strain>
    </source>
</reference>
<keyword evidence="2" id="KW-0813">Transport</keyword>
<evidence type="ECO:0000256" key="8">
    <source>
        <dbReference type="PIRSR" id="PIRSR602386-1"/>
    </source>
</evidence>
<dbReference type="InterPro" id="IPR012745">
    <property type="entry name" value="Pseudoazurin"/>
</dbReference>
<feature type="binding site" evidence="8">
    <location>
        <position position="99"/>
    </location>
    <ligand>
        <name>Cu cation</name>
        <dbReference type="ChEBI" id="CHEBI:23378"/>
    </ligand>
</feature>
<proteinExistence type="predicted"/>
<dbReference type="STRING" id="390807.SAMN04488095_1126"/>
<dbReference type="PRINTS" id="PR00156">
    <property type="entry name" value="COPPERBLUE"/>
</dbReference>
<feature type="domain" description="Blue (type 1) copper" evidence="10">
    <location>
        <begin position="27"/>
        <end position="113"/>
    </location>
</feature>
<organism evidence="11 12">
    <name type="scientific">Jannaschia pohangensis</name>
    <dbReference type="NCBI Taxonomy" id="390807"/>
    <lineage>
        <taxon>Bacteria</taxon>
        <taxon>Pseudomonadati</taxon>
        <taxon>Pseudomonadota</taxon>
        <taxon>Alphaproteobacteria</taxon>
        <taxon>Rhodobacterales</taxon>
        <taxon>Roseobacteraceae</taxon>
        <taxon>Jannaschia</taxon>
    </lineage>
</organism>
<dbReference type="InterPro" id="IPR002386">
    <property type="entry name" value="Amicyanin/Pseudoazurin"/>
</dbReference>
<evidence type="ECO:0000256" key="3">
    <source>
        <dbReference type="ARBA" id="ARBA00022723"/>
    </source>
</evidence>
<evidence type="ECO:0000313" key="12">
    <source>
        <dbReference type="Proteomes" id="UP000199110"/>
    </source>
</evidence>
<dbReference type="Proteomes" id="UP000199110">
    <property type="component" value="Unassembled WGS sequence"/>
</dbReference>
<dbReference type="Gene3D" id="2.60.40.420">
    <property type="entry name" value="Cupredoxins - blue copper proteins"/>
    <property type="match status" value="1"/>
</dbReference>